<dbReference type="EMBL" id="JAHSTY010000001">
    <property type="protein sequence ID" value="MBV4451347.1"/>
    <property type="molecule type" value="Genomic_DNA"/>
</dbReference>
<accession>A0ABS6NT01</accession>
<comment type="caution">
    <text evidence="2">The sequence shown here is derived from an EMBL/GenBank/DDBJ whole genome shotgun (WGS) entry which is preliminary data.</text>
</comment>
<evidence type="ECO:0000313" key="2">
    <source>
        <dbReference type="EMBL" id="MBV4451347.1"/>
    </source>
</evidence>
<evidence type="ECO:0008006" key="4">
    <source>
        <dbReference type="Google" id="ProtNLM"/>
    </source>
</evidence>
<feature type="region of interest" description="Disordered" evidence="1">
    <location>
        <begin position="1"/>
        <end position="25"/>
    </location>
</feature>
<gene>
    <name evidence="2" type="ORF">KVG91_01850</name>
</gene>
<keyword evidence="3" id="KW-1185">Reference proteome</keyword>
<name>A0ABS6NT01_9PSED</name>
<evidence type="ECO:0000313" key="3">
    <source>
        <dbReference type="Proteomes" id="UP001048976"/>
    </source>
</evidence>
<feature type="compositionally biased region" description="Basic and acidic residues" evidence="1">
    <location>
        <begin position="1"/>
        <end position="17"/>
    </location>
</feature>
<evidence type="ECO:0000256" key="1">
    <source>
        <dbReference type="SAM" id="MobiDB-lite"/>
    </source>
</evidence>
<reference evidence="2" key="1">
    <citation type="submission" date="2021-06" db="EMBL/GenBank/DDBJ databases">
        <title>Updating the genus Pseudomonas: Description of 43 new species and partition of the Pseudomonas putida group.</title>
        <authorList>
            <person name="Girard L."/>
            <person name="Lood C."/>
            <person name="Vandamme P."/>
            <person name="Rokni-Zadeh H."/>
            <person name="Van Noort V."/>
            <person name="Hofte M."/>
            <person name="Lavigne R."/>
            <person name="De Mot R."/>
        </authorList>
    </citation>
    <scope>NUCLEOTIDE SEQUENCE</scope>
    <source>
        <strain evidence="2">SWRI103</strain>
    </source>
</reference>
<organism evidence="2 3">
    <name type="scientific">Pseudomonas azadiae</name>
    <dbReference type="NCBI Taxonomy" id="2843612"/>
    <lineage>
        <taxon>Bacteria</taxon>
        <taxon>Pseudomonadati</taxon>
        <taxon>Pseudomonadota</taxon>
        <taxon>Gammaproteobacteria</taxon>
        <taxon>Pseudomonadales</taxon>
        <taxon>Pseudomonadaceae</taxon>
        <taxon>Pseudomonas</taxon>
    </lineage>
</organism>
<dbReference type="Proteomes" id="UP001048976">
    <property type="component" value="Unassembled WGS sequence"/>
</dbReference>
<proteinExistence type="predicted"/>
<protein>
    <recommendedName>
        <fullName evidence="4">Type III secretion system major needle protein, YscF/MxiH/PrgI family</fullName>
    </recommendedName>
</protein>
<dbReference type="RefSeq" id="WP_169377491.1">
    <property type="nucleotide sequence ID" value="NZ_JAHSTY010000001.1"/>
</dbReference>
<sequence>MYINDAERVQKRSRDAQGESPAAFNETSDMNFFNAQLDSTAGHYKRIAPSMPDNLFNLSVSESPFRRVKRGVDDRLRNKQTEDSMALPHSLALANFEVVSRVKVLGTLVKGIDKISNLA</sequence>